<evidence type="ECO:0000313" key="7">
    <source>
        <dbReference type="EMBL" id="STG54810.1"/>
    </source>
</evidence>
<evidence type="ECO:0000256" key="3">
    <source>
        <dbReference type="ARBA" id="ARBA00022490"/>
    </source>
</evidence>
<organism evidence="7 8">
    <name type="scientific">Escherichia coli</name>
    <dbReference type="NCBI Taxonomy" id="562"/>
    <lineage>
        <taxon>Bacteria</taxon>
        <taxon>Pseudomonadati</taxon>
        <taxon>Pseudomonadota</taxon>
        <taxon>Gammaproteobacteria</taxon>
        <taxon>Enterobacterales</taxon>
        <taxon>Enterobacteriaceae</taxon>
        <taxon>Escherichia</taxon>
    </lineage>
</organism>
<gene>
    <name evidence="7" type="primary">uspE_3</name>
    <name evidence="7" type="ORF">NCTC11112_05410</name>
</gene>
<reference evidence="7 8" key="1">
    <citation type="submission" date="2018-06" db="EMBL/GenBank/DDBJ databases">
        <authorList>
            <consortium name="Pathogen Informatics"/>
            <person name="Doyle S."/>
        </authorList>
    </citation>
    <scope>NUCLEOTIDE SEQUENCE [LARGE SCALE GENOMIC DNA]</scope>
    <source>
        <strain evidence="7 8">NCTC11112</strain>
    </source>
</reference>
<accession>A0A376MX76</accession>
<dbReference type="InterPro" id="IPR006016">
    <property type="entry name" value="UspA"/>
</dbReference>
<evidence type="ECO:0000259" key="6">
    <source>
        <dbReference type="Pfam" id="PF00582"/>
    </source>
</evidence>
<evidence type="ECO:0000256" key="2">
    <source>
        <dbReference type="ARBA" id="ARBA00008791"/>
    </source>
</evidence>
<dbReference type="EMBL" id="UGAW01000001">
    <property type="protein sequence ID" value="STG54810.1"/>
    <property type="molecule type" value="Genomic_DNA"/>
</dbReference>
<proteinExistence type="inferred from homology"/>
<dbReference type="PANTHER" id="PTHR47892:SF1">
    <property type="entry name" value="UNIVERSAL STRESS PROTEIN E"/>
    <property type="match status" value="1"/>
</dbReference>
<evidence type="ECO:0000256" key="5">
    <source>
        <dbReference type="ARBA" id="ARBA00040919"/>
    </source>
</evidence>
<protein>
    <recommendedName>
        <fullName evidence="5">Universal stress protein E</fullName>
    </recommendedName>
</protein>
<dbReference type="Proteomes" id="UP000254817">
    <property type="component" value="Unassembled WGS sequence"/>
</dbReference>
<comment type="similarity">
    <text evidence="2">Belongs to the universal stress protein A family.</text>
</comment>
<dbReference type="AlphaFoldDB" id="A0A376MX76"/>
<evidence type="ECO:0000313" key="8">
    <source>
        <dbReference type="Proteomes" id="UP000254817"/>
    </source>
</evidence>
<dbReference type="SUPFAM" id="SSF52402">
    <property type="entry name" value="Adenine nucleotide alpha hydrolases-like"/>
    <property type="match status" value="1"/>
</dbReference>
<comment type="function">
    <text evidence="4">Required for resistance to DNA-damaging agents.</text>
</comment>
<dbReference type="PANTHER" id="PTHR47892">
    <property type="entry name" value="UNIVERSAL STRESS PROTEIN E"/>
    <property type="match status" value="1"/>
</dbReference>
<sequence>MAMYQNMLVVIDPNQDDQPALRRAVYLHQRIGGKIKAFLPIYDFSYEMTTLLSPDETYRYASGRHQPAYSLDPRAGKILSQCWRSH</sequence>
<evidence type="ECO:0000256" key="1">
    <source>
        <dbReference type="ARBA" id="ARBA00004496"/>
    </source>
</evidence>
<name>A0A376MX76_ECOLX</name>
<keyword evidence="3" id="KW-0963">Cytoplasm</keyword>
<comment type="subcellular location">
    <subcellularLocation>
        <location evidence="1">Cytoplasm</location>
    </subcellularLocation>
</comment>
<evidence type="ECO:0000256" key="4">
    <source>
        <dbReference type="ARBA" id="ARBA00037131"/>
    </source>
</evidence>
<dbReference type="Gene3D" id="3.40.50.12370">
    <property type="match status" value="1"/>
</dbReference>
<dbReference type="GO" id="GO:0005737">
    <property type="term" value="C:cytoplasm"/>
    <property type="evidence" value="ECO:0007669"/>
    <property type="project" value="UniProtKB-SubCell"/>
</dbReference>
<dbReference type="Pfam" id="PF00582">
    <property type="entry name" value="Usp"/>
    <property type="match status" value="1"/>
</dbReference>
<feature type="domain" description="UspA" evidence="6">
    <location>
        <begin position="3"/>
        <end position="59"/>
    </location>
</feature>